<sequence length="180" mass="18525">MNKKLLILSIAAILAAPSAFAADPVVDTQKVNVTVPEVNLFTVSDAAVNFDLTSLKPGTAGAGFGTTAANTTTKYAISANNKIDGTGKNKVTVSVDKLPKGGMLTVDMADAGVGSHPEIQLTNGTTPVLNAVGLTNLSNVATSDKDISYKFGPEAENGMIEFTGETAQEVTVSYTLTDDV</sequence>
<dbReference type="EMBL" id="MTEJ01000008">
    <property type="protein sequence ID" value="OQX16055.1"/>
    <property type="molecule type" value="Genomic_DNA"/>
</dbReference>
<dbReference type="AlphaFoldDB" id="A0A1Y1QXY7"/>
<dbReference type="Proteomes" id="UP000192491">
    <property type="component" value="Unassembled WGS sequence"/>
</dbReference>
<reference evidence="2 3" key="1">
    <citation type="submission" date="2017-01" db="EMBL/GenBank/DDBJ databases">
        <title>Novel large sulfur bacteria in the metagenomes of groundwater-fed chemosynthetic microbial mats in the Lake Huron basin.</title>
        <authorList>
            <person name="Sharrar A.M."/>
            <person name="Flood B.E."/>
            <person name="Bailey J.V."/>
            <person name="Jones D.S."/>
            <person name="Biddanda B."/>
            <person name="Ruberg S.A."/>
            <person name="Marcus D.N."/>
            <person name="Dick G.J."/>
        </authorList>
    </citation>
    <scope>NUCLEOTIDE SEQUENCE [LARGE SCALE GENOMIC DNA]</scope>
    <source>
        <strain evidence="2">A8</strain>
    </source>
</reference>
<evidence type="ECO:0008006" key="4">
    <source>
        <dbReference type="Google" id="ProtNLM"/>
    </source>
</evidence>
<proteinExistence type="predicted"/>
<feature type="signal peptide" evidence="1">
    <location>
        <begin position="1"/>
        <end position="21"/>
    </location>
</feature>
<name>A0A1Y1QXY7_9GAMM</name>
<feature type="chain" id="PRO_5012395133" description="WxL domain-containing protein" evidence="1">
    <location>
        <begin position="22"/>
        <end position="180"/>
    </location>
</feature>
<organism evidence="2 3">
    <name type="scientific">Thiothrix lacustris</name>
    <dbReference type="NCBI Taxonomy" id="525917"/>
    <lineage>
        <taxon>Bacteria</taxon>
        <taxon>Pseudomonadati</taxon>
        <taxon>Pseudomonadota</taxon>
        <taxon>Gammaproteobacteria</taxon>
        <taxon>Thiotrichales</taxon>
        <taxon>Thiotrichaceae</taxon>
        <taxon>Thiothrix</taxon>
    </lineage>
</organism>
<comment type="caution">
    <text evidence="2">The sequence shown here is derived from an EMBL/GenBank/DDBJ whole genome shotgun (WGS) entry which is preliminary data.</text>
</comment>
<evidence type="ECO:0000256" key="1">
    <source>
        <dbReference type="SAM" id="SignalP"/>
    </source>
</evidence>
<evidence type="ECO:0000313" key="3">
    <source>
        <dbReference type="Proteomes" id="UP000192491"/>
    </source>
</evidence>
<evidence type="ECO:0000313" key="2">
    <source>
        <dbReference type="EMBL" id="OQX16055.1"/>
    </source>
</evidence>
<protein>
    <recommendedName>
        <fullName evidence="4">WxL domain-containing protein</fullName>
    </recommendedName>
</protein>
<accession>A0A1Y1QXY7</accession>
<gene>
    <name evidence="2" type="ORF">BWK73_05070</name>
</gene>
<keyword evidence="1" id="KW-0732">Signal</keyword>